<comment type="pathway">
    <text evidence="9">Isoprenoid biosynthesis; isopentenyl diphosphate biosynthesis via DXP pathway; isopentenyl diphosphate from 1-deoxy-D-xylulose 5-phosphate: step 3/6.</text>
</comment>
<dbReference type="RefSeq" id="WP_020001741.1">
    <property type="nucleotide sequence ID" value="NZ_CP192219.1"/>
</dbReference>
<dbReference type="InterPro" id="IPR013750">
    <property type="entry name" value="GHMP_kinase_C_dom"/>
</dbReference>
<dbReference type="GO" id="GO:0005524">
    <property type="term" value="F:ATP binding"/>
    <property type="evidence" value="ECO:0007669"/>
    <property type="project" value="UniProtKB-UniRule"/>
</dbReference>
<keyword evidence="6 9" id="KW-0418">Kinase</keyword>
<gene>
    <name evidence="9" type="primary">ispE</name>
    <name evidence="12" type="ORF">SAMN05660830_00616</name>
</gene>
<evidence type="ECO:0000259" key="11">
    <source>
        <dbReference type="Pfam" id="PF08544"/>
    </source>
</evidence>
<evidence type="ECO:0000313" key="12">
    <source>
        <dbReference type="EMBL" id="SHI66756.1"/>
    </source>
</evidence>
<dbReference type="Proteomes" id="UP000184001">
    <property type="component" value="Unassembled WGS sequence"/>
</dbReference>
<evidence type="ECO:0000256" key="4">
    <source>
        <dbReference type="ARBA" id="ARBA00022679"/>
    </source>
</evidence>
<feature type="binding site" evidence="9">
    <location>
        <begin position="101"/>
        <end position="111"/>
    </location>
    <ligand>
        <name>ATP</name>
        <dbReference type="ChEBI" id="CHEBI:30616"/>
    </ligand>
</feature>
<evidence type="ECO:0000256" key="3">
    <source>
        <dbReference type="ARBA" id="ARBA00017473"/>
    </source>
</evidence>
<dbReference type="EC" id="2.7.1.148" evidence="2 9"/>
<dbReference type="InterPro" id="IPR020568">
    <property type="entry name" value="Ribosomal_Su5_D2-typ_SF"/>
</dbReference>
<dbReference type="GO" id="GO:0050515">
    <property type="term" value="F:4-(cytidine 5'-diphospho)-2-C-methyl-D-erythritol kinase activity"/>
    <property type="evidence" value="ECO:0007669"/>
    <property type="project" value="UniProtKB-UniRule"/>
</dbReference>
<dbReference type="PANTHER" id="PTHR43527:SF2">
    <property type="entry name" value="4-DIPHOSPHOCYTIDYL-2-C-METHYL-D-ERYTHRITOL KINASE, CHLOROPLASTIC"/>
    <property type="match status" value="1"/>
</dbReference>
<evidence type="ECO:0000256" key="6">
    <source>
        <dbReference type="ARBA" id="ARBA00022777"/>
    </source>
</evidence>
<evidence type="ECO:0000256" key="9">
    <source>
        <dbReference type="HAMAP-Rule" id="MF_00061"/>
    </source>
</evidence>
<comment type="caution">
    <text evidence="12">The sequence shown here is derived from an EMBL/GenBank/DDBJ whole genome shotgun (WGS) entry which is preliminary data.</text>
</comment>
<keyword evidence="7 9" id="KW-0067">ATP-binding</keyword>
<comment type="catalytic activity">
    <reaction evidence="9">
        <text>4-CDP-2-C-methyl-D-erythritol + ATP = 4-CDP-2-C-methyl-D-erythritol 2-phosphate + ADP + H(+)</text>
        <dbReference type="Rhea" id="RHEA:18437"/>
        <dbReference type="ChEBI" id="CHEBI:15378"/>
        <dbReference type="ChEBI" id="CHEBI:30616"/>
        <dbReference type="ChEBI" id="CHEBI:57823"/>
        <dbReference type="ChEBI" id="CHEBI:57919"/>
        <dbReference type="ChEBI" id="CHEBI:456216"/>
        <dbReference type="EC" id="2.7.1.148"/>
    </reaction>
</comment>
<comment type="similarity">
    <text evidence="1 9">Belongs to the GHMP kinase family. IspE subfamily.</text>
</comment>
<evidence type="ECO:0000256" key="5">
    <source>
        <dbReference type="ARBA" id="ARBA00022741"/>
    </source>
</evidence>
<dbReference type="Gene3D" id="3.30.230.10">
    <property type="match status" value="1"/>
</dbReference>
<feature type="domain" description="GHMP kinase C-terminal" evidence="11">
    <location>
        <begin position="229"/>
        <end position="287"/>
    </location>
</feature>
<dbReference type="NCBIfam" id="TIGR00154">
    <property type="entry name" value="ispE"/>
    <property type="match status" value="1"/>
</dbReference>
<sequence>MSFTQPASVTLHAGCKINLHLEITGVRENGYHELDTLFFPLPSPFDTITISKGATGSGLLLECPALSIPPEKNIIYKSWKKYSDATGWKPDLAITVEKGIPDGAGLGGGSSDAATILNYLNKYCPNNALSPERLNTLAASIGADVPFFLNNVPAHATGIGDILEPSTISLSGYSLVLICPDISISTPWAFAEWDKTMRSTSASNNKKEILTTTPSKDRKHSSRALWLFNSFEVVVYSAFPKLRAYKEKLMSFGAEGAVMSGSGSSIFALYRETEQAARAATALEAEGVATYLHHL</sequence>
<dbReference type="PANTHER" id="PTHR43527">
    <property type="entry name" value="4-DIPHOSPHOCYTIDYL-2-C-METHYL-D-ERYTHRITOL KINASE, CHLOROPLASTIC"/>
    <property type="match status" value="1"/>
</dbReference>
<evidence type="ECO:0000256" key="1">
    <source>
        <dbReference type="ARBA" id="ARBA00009684"/>
    </source>
</evidence>
<dbReference type="InterPro" id="IPR004424">
    <property type="entry name" value="IspE"/>
</dbReference>
<dbReference type="PIRSF" id="PIRSF010376">
    <property type="entry name" value="IspE"/>
    <property type="match status" value="1"/>
</dbReference>
<evidence type="ECO:0000256" key="8">
    <source>
        <dbReference type="ARBA" id="ARBA00032554"/>
    </source>
</evidence>
<dbReference type="UniPathway" id="UPA00056">
    <property type="reaction ID" value="UER00094"/>
</dbReference>
<feature type="domain" description="GHMP kinase N-terminal" evidence="10">
    <location>
        <begin position="73"/>
        <end position="149"/>
    </location>
</feature>
<dbReference type="EMBL" id="FQZR01000002">
    <property type="protein sequence ID" value="SHI66756.1"/>
    <property type="molecule type" value="Genomic_DNA"/>
</dbReference>
<dbReference type="InterPro" id="IPR006204">
    <property type="entry name" value="GHMP_kinase_N_dom"/>
</dbReference>
<dbReference type="SUPFAM" id="SSF54211">
    <property type="entry name" value="Ribosomal protein S5 domain 2-like"/>
    <property type="match status" value="1"/>
</dbReference>
<keyword evidence="9" id="KW-0414">Isoprene biosynthesis</keyword>
<feature type="active site" evidence="9">
    <location>
        <position position="144"/>
    </location>
</feature>
<accession>A0A8G2C8C8</accession>
<dbReference type="Pfam" id="PF08544">
    <property type="entry name" value="GHMP_kinases_C"/>
    <property type="match status" value="1"/>
</dbReference>
<dbReference type="GO" id="GO:0016114">
    <property type="term" value="P:terpenoid biosynthetic process"/>
    <property type="evidence" value="ECO:0007669"/>
    <property type="project" value="UniProtKB-UniRule"/>
</dbReference>
<evidence type="ECO:0000259" key="10">
    <source>
        <dbReference type="Pfam" id="PF00288"/>
    </source>
</evidence>
<dbReference type="Gene3D" id="3.30.70.890">
    <property type="entry name" value="GHMP kinase, C-terminal domain"/>
    <property type="match status" value="1"/>
</dbReference>
<feature type="active site" evidence="9">
    <location>
        <position position="16"/>
    </location>
</feature>
<evidence type="ECO:0000256" key="2">
    <source>
        <dbReference type="ARBA" id="ARBA00012052"/>
    </source>
</evidence>
<dbReference type="InterPro" id="IPR036554">
    <property type="entry name" value="GHMP_kinase_C_sf"/>
</dbReference>
<reference evidence="12 13" key="1">
    <citation type="submission" date="2016-11" db="EMBL/GenBank/DDBJ databases">
        <authorList>
            <person name="Varghese N."/>
            <person name="Submissions S."/>
        </authorList>
    </citation>
    <scope>NUCLEOTIDE SEQUENCE [LARGE SCALE GENOMIC DNA]</scope>
    <source>
        <strain evidence="12 13">DSM 17919</strain>
    </source>
</reference>
<dbReference type="GO" id="GO:0019288">
    <property type="term" value="P:isopentenyl diphosphate biosynthetic process, methylerythritol 4-phosphate pathway"/>
    <property type="evidence" value="ECO:0007669"/>
    <property type="project" value="UniProtKB-UniRule"/>
</dbReference>
<name>A0A8G2C8C8_9BACT</name>
<dbReference type="HAMAP" id="MF_00061">
    <property type="entry name" value="IspE"/>
    <property type="match status" value="1"/>
</dbReference>
<dbReference type="InterPro" id="IPR014721">
    <property type="entry name" value="Ribsml_uS5_D2-typ_fold_subgr"/>
</dbReference>
<keyword evidence="5 9" id="KW-0547">Nucleotide-binding</keyword>
<evidence type="ECO:0000256" key="7">
    <source>
        <dbReference type="ARBA" id="ARBA00022840"/>
    </source>
</evidence>
<comment type="function">
    <text evidence="9">Catalyzes the phosphorylation of the position 2 hydroxy group of 4-diphosphocytidyl-2C-methyl-D-erythritol.</text>
</comment>
<dbReference type="AlphaFoldDB" id="A0A8G2C8C8"/>
<dbReference type="SUPFAM" id="SSF55060">
    <property type="entry name" value="GHMP Kinase, C-terminal domain"/>
    <property type="match status" value="1"/>
</dbReference>
<dbReference type="Pfam" id="PF00288">
    <property type="entry name" value="GHMP_kinases_N"/>
    <property type="match status" value="1"/>
</dbReference>
<proteinExistence type="inferred from homology"/>
<organism evidence="12 13">
    <name type="scientific">Halodesulfovibrio aestuarii</name>
    <dbReference type="NCBI Taxonomy" id="126333"/>
    <lineage>
        <taxon>Bacteria</taxon>
        <taxon>Pseudomonadati</taxon>
        <taxon>Thermodesulfobacteriota</taxon>
        <taxon>Desulfovibrionia</taxon>
        <taxon>Desulfovibrionales</taxon>
        <taxon>Desulfovibrionaceae</taxon>
        <taxon>Halodesulfovibrio</taxon>
    </lineage>
</organism>
<evidence type="ECO:0000313" key="13">
    <source>
        <dbReference type="Proteomes" id="UP000184001"/>
    </source>
</evidence>
<keyword evidence="4 9" id="KW-0808">Transferase</keyword>
<protein>
    <recommendedName>
        <fullName evidence="3 9">4-diphosphocytidyl-2-C-methyl-D-erythritol kinase</fullName>
        <shortName evidence="9">CMK</shortName>
        <ecNumber evidence="2 9">2.7.1.148</ecNumber>
    </recommendedName>
    <alternativeName>
        <fullName evidence="8 9">4-(cytidine-5'-diphospho)-2-C-methyl-D-erythritol kinase</fullName>
    </alternativeName>
</protein>